<dbReference type="Proteomes" id="UP001162480">
    <property type="component" value="Chromosome 16"/>
</dbReference>
<organism evidence="1 2">
    <name type="scientific">Octopus vulgaris</name>
    <name type="common">Common octopus</name>
    <dbReference type="NCBI Taxonomy" id="6645"/>
    <lineage>
        <taxon>Eukaryota</taxon>
        <taxon>Metazoa</taxon>
        <taxon>Spiralia</taxon>
        <taxon>Lophotrochozoa</taxon>
        <taxon>Mollusca</taxon>
        <taxon>Cephalopoda</taxon>
        <taxon>Coleoidea</taxon>
        <taxon>Octopodiformes</taxon>
        <taxon>Octopoda</taxon>
        <taxon>Incirrata</taxon>
        <taxon>Octopodidae</taxon>
        <taxon>Octopus</taxon>
    </lineage>
</organism>
<sequence>MLNQESTSNPDIINGILQRPLIEEPAEDPNLEEINTTVEKFIFHRFQEIFDSFGVAPRAFEIIINIKKTGVLFQPKRGMEHTQDLNAMIDNIHSNE</sequence>
<dbReference type="AlphaFoldDB" id="A0AA36FE75"/>
<name>A0AA36FE75_OCTVU</name>
<reference evidence="1" key="1">
    <citation type="submission" date="2023-08" db="EMBL/GenBank/DDBJ databases">
        <authorList>
            <person name="Alioto T."/>
            <person name="Alioto T."/>
            <person name="Gomez Garrido J."/>
        </authorList>
    </citation>
    <scope>NUCLEOTIDE SEQUENCE</scope>
</reference>
<evidence type="ECO:0000313" key="2">
    <source>
        <dbReference type="Proteomes" id="UP001162480"/>
    </source>
</evidence>
<evidence type="ECO:0000313" key="1">
    <source>
        <dbReference type="EMBL" id="CAI9734347.1"/>
    </source>
</evidence>
<protein>
    <submittedName>
        <fullName evidence="1">Uncharacterized protein</fullName>
    </submittedName>
</protein>
<gene>
    <name evidence="1" type="ORF">OCTVUL_1B027483</name>
</gene>
<proteinExistence type="predicted"/>
<keyword evidence="2" id="KW-1185">Reference proteome</keyword>
<dbReference type="EMBL" id="OX597829">
    <property type="protein sequence ID" value="CAI9734347.1"/>
    <property type="molecule type" value="Genomic_DNA"/>
</dbReference>
<accession>A0AA36FE75</accession>